<accession>A0A0R3PHC4</accession>
<name>A0A0R3PHC4_ANGCS</name>
<evidence type="ECO:0000313" key="4">
    <source>
        <dbReference type="WBParaSite" id="ACOC_0000375101-mRNA-1"/>
    </source>
</evidence>
<organism evidence="4">
    <name type="scientific">Angiostrongylus costaricensis</name>
    <name type="common">Nematode worm</name>
    <dbReference type="NCBI Taxonomy" id="334426"/>
    <lineage>
        <taxon>Eukaryota</taxon>
        <taxon>Metazoa</taxon>
        <taxon>Ecdysozoa</taxon>
        <taxon>Nematoda</taxon>
        <taxon>Chromadorea</taxon>
        <taxon>Rhabditida</taxon>
        <taxon>Rhabditina</taxon>
        <taxon>Rhabditomorpha</taxon>
        <taxon>Strongyloidea</taxon>
        <taxon>Metastrongylidae</taxon>
        <taxon>Angiostrongylus</taxon>
    </lineage>
</organism>
<dbReference type="OrthoDB" id="5874910at2759"/>
<dbReference type="SMART" id="SM00198">
    <property type="entry name" value="SCP"/>
    <property type="match status" value="1"/>
</dbReference>
<dbReference type="InterPro" id="IPR014044">
    <property type="entry name" value="CAP_dom"/>
</dbReference>
<evidence type="ECO:0000313" key="2">
    <source>
        <dbReference type="EMBL" id="VDM55337.1"/>
    </source>
</evidence>
<dbReference type="EMBL" id="UYYA01001366">
    <property type="protein sequence ID" value="VDM55337.1"/>
    <property type="molecule type" value="Genomic_DNA"/>
</dbReference>
<dbReference type="STRING" id="334426.A0A0R3PHC4"/>
<reference evidence="4" key="1">
    <citation type="submission" date="2017-02" db="UniProtKB">
        <authorList>
            <consortium name="WormBaseParasite"/>
        </authorList>
    </citation>
    <scope>IDENTIFICATION</scope>
</reference>
<dbReference type="WBParaSite" id="ACOC_0000375101-mRNA-1">
    <property type="protein sequence ID" value="ACOC_0000375101-mRNA-1"/>
    <property type="gene ID" value="ACOC_0000375101"/>
</dbReference>
<evidence type="ECO:0000259" key="1">
    <source>
        <dbReference type="SMART" id="SM00198"/>
    </source>
</evidence>
<sequence>MIAENLVQNCPPVEGPVPQQFGSNYHFFGQGSSVFDRRFPIQSAILLWSEISSVMWPASNTFDGNPALRDFVNMILANTVSVGCSGAMCLDTAAAACVFSAPNVQVGDQVYMSGTPCQIDADCIRFSPAFCENGLCVNDEYDCQAEQVALNHVRSCDRIPAPPIARPGYSENIHVLATAATDVLGAIQNAIVMFTNELAANGIPSNMILTPQVVQRTQRTVTRVTKVLWGSNRFVGCATVLCRGFYFSSCMYRNPVNVVGQSIYTIGAVCSTCPTGPNNCNPDIGLCSY</sequence>
<reference evidence="2 3" key="2">
    <citation type="submission" date="2018-11" db="EMBL/GenBank/DDBJ databases">
        <authorList>
            <consortium name="Pathogen Informatics"/>
        </authorList>
    </citation>
    <scope>NUCLEOTIDE SEQUENCE [LARGE SCALE GENOMIC DNA]</scope>
    <source>
        <strain evidence="2 3">Costa Rica</strain>
    </source>
</reference>
<dbReference type="AlphaFoldDB" id="A0A0R3PHC4"/>
<dbReference type="InterPro" id="IPR035940">
    <property type="entry name" value="CAP_sf"/>
</dbReference>
<dbReference type="SUPFAM" id="SSF55797">
    <property type="entry name" value="PR-1-like"/>
    <property type="match status" value="2"/>
</dbReference>
<proteinExistence type="predicted"/>
<evidence type="ECO:0000313" key="3">
    <source>
        <dbReference type="Proteomes" id="UP000267027"/>
    </source>
</evidence>
<keyword evidence="3" id="KW-1185">Reference proteome</keyword>
<protein>
    <submittedName>
        <fullName evidence="4">SCP domain-containing protein</fullName>
    </submittedName>
</protein>
<feature type="domain" description="SCP" evidence="1">
    <location>
        <begin position="118"/>
        <end position="260"/>
    </location>
</feature>
<dbReference type="Pfam" id="PF00188">
    <property type="entry name" value="CAP"/>
    <property type="match status" value="1"/>
</dbReference>
<dbReference type="Gene3D" id="3.40.33.10">
    <property type="entry name" value="CAP"/>
    <property type="match status" value="2"/>
</dbReference>
<gene>
    <name evidence="2" type="ORF">ACOC_LOCUS3752</name>
</gene>
<dbReference type="Proteomes" id="UP000267027">
    <property type="component" value="Unassembled WGS sequence"/>
</dbReference>